<keyword evidence="7" id="KW-1000">Mitochondrion outer membrane</keyword>
<dbReference type="InterPro" id="IPR017927">
    <property type="entry name" value="FAD-bd_FR_type"/>
</dbReference>
<dbReference type="InterPro" id="IPR001709">
    <property type="entry name" value="Flavoprot_Pyr_Nucl_cyt_Rdtase"/>
</dbReference>
<dbReference type="InterPro" id="IPR003323">
    <property type="entry name" value="OTU_dom"/>
</dbReference>
<dbReference type="GO" id="GO:0006696">
    <property type="term" value="P:ergosterol biosynthetic process"/>
    <property type="evidence" value="ECO:0007669"/>
    <property type="project" value="TreeGrafter"/>
</dbReference>
<evidence type="ECO:0000313" key="18">
    <source>
        <dbReference type="EMBL" id="OLL22688.1"/>
    </source>
</evidence>
<evidence type="ECO:0000256" key="5">
    <source>
        <dbReference type="ARBA" id="ARBA00022630"/>
    </source>
</evidence>
<evidence type="ECO:0000256" key="9">
    <source>
        <dbReference type="ARBA" id="ARBA00022989"/>
    </source>
</evidence>
<evidence type="ECO:0000256" key="13">
    <source>
        <dbReference type="ARBA" id="ARBA00023136"/>
    </source>
</evidence>
<dbReference type="Gene3D" id="3.90.70.80">
    <property type="match status" value="1"/>
</dbReference>
<evidence type="ECO:0000259" key="17">
    <source>
        <dbReference type="PROSITE" id="PS51384"/>
    </source>
</evidence>
<dbReference type="Gene3D" id="2.40.30.10">
    <property type="entry name" value="Translation factors"/>
    <property type="match status" value="1"/>
</dbReference>
<feature type="binding site" evidence="15">
    <location>
        <position position="139"/>
    </location>
    <ligand>
        <name>FAD</name>
        <dbReference type="ChEBI" id="CHEBI:57692"/>
    </ligand>
</feature>
<dbReference type="PROSITE" id="PS51384">
    <property type="entry name" value="FAD_FR"/>
    <property type="match status" value="1"/>
</dbReference>
<dbReference type="CDD" id="cd22762">
    <property type="entry name" value="OTU_fungi_OTU2-like"/>
    <property type="match status" value="1"/>
</dbReference>
<dbReference type="InterPro" id="IPR039261">
    <property type="entry name" value="FNR_nucleotide-bd"/>
</dbReference>
<gene>
    <name evidence="18" type="ORF">NEOLI_003098</name>
</gene>
<evidence type="ECO:0000256" key="11">
    <source>
        <dbReference type="ARBA" id="ARBA00023027"/>
    </source>
</evidence>
<feature type="binding site" evidence="15">
    <location>
        <position position="158"/>
    </location>
    <ligand>
        <name>FAD</name>
        <dbReference type="ChEBI" id="CHEBI:57692"/>
    </ligand>
</feature>
<feature type="binding site" evidence="15">
    <location>
        <position position="141"/>
    </location>
    <ligand>
        <name>FAD</name>
        <dbReference type="ChEBI" id="CHEBI:57692"/>
    </ligand>
</feature>
<dbReference type="FunFam" id="2.40.30.10:FF:000032">
    <property type="entry name" value="NADH-cytochrome b5 reductase"/>
    <property type="match status" value="1"/>
</dbReference>
<dbReference type="FunFam" id="3.40.50.80:FF:000009">
    <property type="entry name" value="NADH-cytochrome b5 reductase"/>
    <property type="match status" value="1"/>
</dbReference>
<dbReference type="EC" id="1.6.2.2" evidence="4"/>
<accession>A0A1U7LJ84</accession>
<dbReference type="GO" id="GO:0090524">
    <property type="term" value="F:cytochrome-b5 reductase activity, acting on NADH"/>
    <property type="evidence" value="ECO:0007669"/>
    <property type="project" value="UniProtKB-EC"/>
</dbReference>
<keyword evidence="12" id="KW-0496">Mitochondrion</keyword>
<evidence type="ECO:0000256" key="15">
    <source>
        <dbReference type="PIRSR" id="PIRSR601834-1"/>
    </source>
</evidence>
<dbReference type="PANTHER" id="PTHR19370">
    <property type="entry name" value="NADH-CYTOCHROME B5 REDUCTASE"/>
    <property type="match status" value="1"/>
</dbReference>
<evidence type="ECO:0000256" key="1">
    <source>
        <dbReference type="ARBA" id="ARBA00001974"/>
    </source>
</evidence>
<evidence type="ECO:0000256" key="7">
    <source>
        <dbReference type="ARBA" id="ARBA00022787"/>
    </source>
</evidence>
<keyword evidence="13" id="KW-0472">Membrane</keyword>
<evidence type="ECO:0000256" key="10">
    <source>
        <dbReference type="ARBA" id="ARBA00023002"/>
    </source>
</evidence>
<dbReference type="SUPFAM" id="SSF63380">
    <property type="entry name" value="Riboflavin synthase domain-like"/>
    <property type="match status" value="1"/>
</dbReference>
<feature type="domain" description="FAD-binding FR-type" evidence="17">
    <location>
        <begin position="85"/>
        <end position="190"/>
    </location>
</feature>
<dbReference type="Pfam" id="PF00175">
    <property type="entry name" value="NAD_binding_1"/>
    <property type="match status" value="1"/>
</dbReference>
<keyword evidence="6" id="KW-0812">Transmembrane</keyword>
<proteinExistence type="inferred from homology"/>
<comment type="caution">
    <text evidence="18">The sequence shown here is derived from an EMBL/GenBank/DDBJ whole genome shotgun (WGS) entry which is preliminary data.</text>
</comment>
<dbReference type="OrthoDB" id="432685at2759"/>
<keyword evidence="8 15" id="KW-0274">FAD</keyword>
<dbReference type="Pfam" id="PF02338">
    <property type="entry name" value="OTU"/>
    <property type="match status" value="1"/>
</dbReference>
<dbReference type="InterPro" id="IPR001433">
    <property type="entry name" value="OxRdtase_FAD/NAD-bd"/>
</dbReference>
<dbReference type="AlphaFoldDB" id="A0A1U7LJ84"/>
<dbReference type="PANTHER" id="PTHR19370:SF171">
    <property type="entry name" value="NADH-CYTOCHROME B5 REDUCTASE 2"/>
    <property type="match status" value="1"/>
</dbReference>
<dbReference type="PRINTS" id="PR00406">
    <property type="entry name" value="CYTB5RDTASE"/>
</dbReference>
<dbReference type="SUPFAM" id="SSF54001">
    <property type="entry name" value="Cysteine proteinases"/>
    <property type="match status" value="1"/>
</dbReference>
<feature type="domain" description="OTU" evidence="16">
    <location>
        <begin position="418"/>
        <end position="553"/>
    </location>
</feature>
<evidence type="ECO:0000256" key="8">
    <source>
        <dbReference type="ARBA" id="ARBA00022827"/>
    </source>
</evidence>
<dbReference type="InterPro" id="IPR001834">
    <property type="entry name" value="CBR-like"/>
</dbReference>
<evidence type="ECO:0000256" key="2">
    <source>
        <dbReference type="ARBA" id="ARBA00004572"/>
    </source>
</evidence>
<dbReference type="SUPFAM" id="SSF52343">
    <property type="entry name" value="Ferredoxin reductase-like, C-terminal NADP-linked domain"/>
    <property type="match status" value="1"/>
</dbReference>
<keyword evidence="10" id="KW-0560">Oxidoreductase</keyword>
<dbReference type="Pfam" id="PF00970">
    <property type="entry name" value="FAD_binding_6"/>
    <property type="match status" value="1"/>
</dbReference>
<organism evidence="18 19">
    <name type="scientific">Neolecta irregularis (strain DAH-3)</name>
    <dbReference type="NCBI Taxonomy" id="1198029"/>
    <lineage>
        <taxon>Eukaryota</taxon>
        <taxon>Fungi</taxon>
        <taxon>Dikarya</taxon>
        <taxon>Ascomycota</taxon>
        <taxon>Taphrinomycotina</taxon>
        <taxon>Neolectales</taxon>
        <taxon>Neolectaceae</taxon>
        <taxon>Neolecta</taxon>
    </lineage>
</organism>
<dbReference type="GO" id="GO:0005741">
    <property type="term" value="C:mitochondrial outer membrane"/>
    <property type="evidence" value="ECO:0007669"/>
    <property type="project" value="UniProtKB-SubCell"/>
</dbReference>
<feature type="binding site" evidence="15">
    <location>
        <position position="156"/>
    </location>
    <ligand>
        <name>FAD</name>
        <dbReference type="ChEBI" id="CHEBI:57692"/>
    </ligand>
</feature>
<comment type="cofactor">
    <cofactor evidence="1 15">
        <name>FAD</name>
        <dbReference type="ChEBI" id="CHEBI:57692"/>
    </cofactor>
</comment>
<dbReference type="PROSITE" id="PS50802">
    <property type="entry name" value="OTU"/>
    <property type="match status" value="1"/>
</dbReference>
<dbReference type="CDD" id="cd06183">
    <property type="entry name" value="cyt_b5_reduct_like"/>
    <property type="match status" value="1"/>
</dbReference>
<sequence length="554" mass="62190">MIIIPTTRSALTPLHRVAFRSSIQLKPFSSEAPKPKNSKGLVPLTVGAAALGAGYYYKDTLKSFFSSSTSTQSSSNSSAAFKNKDEWIDLKLEKIETINHNTKRFRFALPSQDQVSGLHVASALLTKYQGPKDEKPVIRPYTPVSTVDAKGYIDLLIKKYPNGPMSTHLHDMNVDQRLSFKGPIQKYLMEENKHQRIGMIAGGTGITPMYQVIRHVLSNPNDKTKISLVYGNISEKDILLKRELEELELKHPNFSVFYILDNPPSWWAGGKGYITKDLVAKIMPSPRDGNIKIFVCGPPGLYTSVSGGKKSPTDQGDLTGMLKELGYSKEQVFNIIWMDDAVNSFKVQLLTTLKMESSNFYHRPQKPNRQKARLEPKARRAGEIQAQRDEAEREASTIPNYQKFESIAIKRKVAELGLIEKDINPDGHCLYVAFADQLLSRHGINTTYQALRKEAATYIRSHCVDFLPFLVDENTGETSDIDAYCDEIQDTAVWGGEMEIMALAKSRGVSIHLVQEQGPVMKIEIEGGKDPIRLAYYRHMYGSGAHYNSLRDKH</sequence>
<evidence type="ECO:0000256" key="6">
    <source>
        <dbReference type="ARBA" id="ARBA00022692"/>
    </source>
</evidence>
<reference evidence="18 19" key="1">
    <citation type="submission" date="2016-04" db="EMBL/GenBank/DDBJ databases">
        <title>Evolutionary innovation and constraint leading to complex multicellularity in the Ascomycota.</title>
        <authorList>
            <person name="Cisse O."/>
            <person name="Nguyen A."/>
            <person name="Hewitt D.A."/>
            <person name="Jedd G."/>
            <person name="Stajich J.E."/>
        </authorList>
    </citation>
    <scope>NUCLEOTIDE SEQUENCE [LARGE SCALE GENOMIC DNA]</scope>
    <source>
        <strain evidence="18 19">DAH-3</strain>
    </source>
</reference>
<feature type="binding site" evidence="15">
    <location>
        <position position="166"/>
    </location>
    <ligand>
        <name>FAD</name>
        <dbReference type="ChEBI" id="CHEBI:57692"/>
    </ligand>
</feature>
<comment type="catalytic activity">
    <reaction evidence="14">
        <text>2 Fe(III)-[cytochrome b5] + NADH = 2 Fe(II)-[cytochrome b5] + NAD(+) + H(+)</text>
        <dbReference type="Rhea" id="RHEA:46680"/>
        <dbReference type="Rhea" id="RHEA-COMP:10438"/>
        <dbReference type="Rhea" id="RHEA-COMP:10439"/>
        <dbReference type="ChEBI" id="CHEBI:15378"/>
        <dbReference type="ChEBI" id="CHEBI:29033"/>
        <dbReference type="ChEBI" id="CHEBI:29034"/>
        <dbReference type="ChEBI" id="CHEBI:57540"/>
        <dbReference type="ChEBI" id="CHEBI:57945"/>
        <dbReference type="EC" id="1.6.2.2"/>
    </reaction>
</comment>
<evidence type="ECO:0000256" key="3">
    <source>
        <dbReference type="ARBA" id="ARBA00006105"/>
    </source>
</evidence>
<comment type="similarity">
    <text evidence="3">Belongs to the flavoprotein pyridine nucleotide cytochrome reductase family.</text>
</comment>
<dbReference type="InterPro" id="IPR017938">
    <property type="entry name" value="Riboflavin_synthase-like_b-brl"/>
</dbReference>
<feature type="binding site" evidence="15">
    <location>
        <position position="165"/>
    </location>
    <ligand>
        <name>FAD</name>
        <dbReference type="ChEBI" id="CHEBI:57692"/>
    </ligand>
</feature>
<keyword evidence="19" id="KW-1185">Reference proteome</keyword>
<dbReference type="PRINTS" id="PR00371">
    <property type="entry name" value="FPNCR"/>
</dbReference>
<dbReference type="InterPro" id="IPR008333">
    <property type="entry name" value="Cbr1-like_FAD-bd_dom"/>
</dbReference>
<protein>
    <recommendedName>
        <fullName evidence="4">cytochrome-b5 reductase</fullName>
        <ecNumber evidence="4">1.6.2.2</ecNumber>
    </recommendedName>
</protein>
<comment type="subcellular location">
    <subcellularLocation>
        <location evidence="2">Mitochondrion outer membrane</location>
        <topology evidence="2">Single-pass membrane protein</topology>
    </subcellularLocation>
</comment>
<dbReference type="Proteomes" id="UP000186594">
    <property type="component" value="Unassembled WGS sequence"/>
</dbReference>
<evidence type="ECO:0000256" key="12">
    <source>
        <dbReference type="ARBA" id="ARBA00023128"/>
    </source>
</evidence>
<evidence type="ECO:0000256" key="14">
    <source>
        <dbReference type="ARBA" id="ARBA00047682"/>
    </source>
</evidence>
<keyword evidence="9" id="KW-1133">Transmembrane helix</keyword>
<keyword evidence="11" id="KW-0520">NAD</keyword>
<feature type="binding site" evidence="15">
    <location>
        <position position="207"/>
    </location>
    <ligand>
        <name>FAD</name>
        <dbReference type="ChEBI" id="CHEBI:57692"/>
    </ligand>
</feature>
<evidence type="ECO:0000259" key="16">
    <source>
        <dbReference type="PROSITE" id="PS50802"/>
    </source>
</evidence>
<feature type="binding site" evidence="15">
    <location>
        <position position="140"/>
    </location>
    <ligand>
        <name>FAD</name>
        <dbReference type="ChEBI" id="CHEBI:57692"/>
    </ligand>
</feature>
<evidence type="ECO:0000313" key="19">
    <source>
        <dbReference type="Proteomes" id="UP000186594"/>
    </source>
</evidence>
<evidence type="ECO:0000256" key="4">
    <source>
        <dbReference type="ARBA" id="ARBA00012011"/>
    </source>
</evidence>
<dbReference type="InterPro" id="IPR049771">
    <property type="entry name" value="OTU2-like_OTU"/>
</dbReference>
<name>A0A1U7LJ84_NEOID</name>
<dbReference type="InterPro" id="IPR038765">
    <property type="entry name" value="Papain-like_cys_pep_sf"/>
</dbReference>
<dbReference type="STRING" id="1198029.A0A1U7LJ84"/>
<dbReference type="Gene3D" id="3.40.50.80">
    <property type="entry name" value="Nucleotide-binding domain of ferredoxin-NADP reductase (FNR) module"/>
    <property type="match status" value="1"/>
</dbReference>
<dbReference type="EMBL" id="LXFE01002939">
    <property type="protein sequence ID" value="OLL22688.1"/>
    <property type="molecule type" value="Genomic_DNA"/>
</dbReference>
<keyword evidence="5 15" id="KW-0285">Flavoprotein</keyword>